<feature type="compositionally biased region" description="Low complexity" evidence="1">
    <location>
        <begin position="104"/>
        <end position="126"/>
    </location>
</feature>
<reference evidence="2" key="1">
    <citation type="submission" date="2022-05" db="EMBL/GenBank/DDBJ databases">
        <authorList>
            <person name="Okamura Y."/>
        </authorList>
    </citation>
    <scope>NUCLEOTIDE SEQUENCE</scope>
</reference>
<evidence type="ECO:0000256" key="1">
    <source>
        <dbReference type="SAM" id="MobiDB-lite"/>
    </source>
</evidence>
<keyword evidence="3" id="KW-1185">Reference proteome</keyword>
<evidence type="ECO:0000313" key="3">
    <source>
        <dbReference type="Proteomes" id="UP001152562"/>
    </source>
</evidence>
<accession>A0A9P0SL29</accession>
<comment type="caution">
    <text evidence="2">The sequence shown here is derived from an EMBL/GenBank/DDBJ whole genome shotgun (WGS) entry which is preliminary data.</text>
</comment>
<dbReference type="EMBL" id="CALOZG010000001">
    <property type="protein sequence ID" value="CAH3886519.1"/>
    <property type="molecule type" value="Genomic_DNA"/>
</dbReference>
<feature type="region of interest" description="Disordered" evidence="1">
    <location>
        <begin position="82"/>
        <end position="126"/>
    </location>
</feature>
<feature type="region of interest" description="Disordered" evidence="1">
    <location>
        <begin position="1335"/>
        <end position="1364"/>
    </location>
</feature>
<proteinExistence type="predicted"/>
<dbReference type="PANTHER" id="PTHR46704">
    <property type="entry name" value="CXC DOMAIN-CONTAINING PROTEIN-RELATED"/>
    <property type="match status" value="1"/>
</dbReference>
<evidence type="ECO:0000313" key="2">
    <source>
        <dbReference type="EMBL" id="CAH3886519.1"/>
    </source>
</evidence>
<protein>
    <submittedName>
        <fullName evidence="2">Uncharacterized protein</fullName>
    </submittedName>
</protein>
<dbReference type="PANTHER" id="PTHR46704:SF9">
    <property type="entry name" value="BHLH DOMAIN-CONTAINING PROTEIN"/>
    <property type="match status" value="1"/>
</dbReference>
<gene>
    <name evidence="2" type="ORF">PIBRA_LOCUS726</name>
</gene>
<sequence length="1364" mass="153515">MQTLGCLFFSGHNHGLPGVNSASLQFVGYHTTCYKKVTVLNKKYNEEFLKFIAEYTEHTDVSTTEEEPQQLNASVDSCATVAEDETSNVEDLPQTSGGFDKEQSTSTTSTSTATTSTASTSTTTTSTASTSSTIICLFCDHSQKRCGKKLVNLTFPKGDKVPLQIKNIAENLSDSEILSKLQHQTIAYQALLLEFGNHEINFDDIQDYRCETLQKKLMKKFGNLITIEASMGIRNKKIVYKTDMDVSVMANNFKFLETRNDYEFENVAYYLRSCIKNIDVHPLSRNVTADDVIRGECDIPKQLIDFMRNLIEGPNHSDEDSNGLKAKITSICSDVIYAVTRGACKPAKSLSLGLAVKSLTNSRQVITILNRYGHTIGYNLAEELETEMTYTSIQDNKVIPKGITAANEHSTHVAFDNFDRFVDTTSGKDTMHDTVGIIYQFSSNGTDNFDDGEATTSPAPQTTVRSRVEYLPPINSSPTSYAVVNETLNMAKEIAEKCQQPGIIVTYDLAIAKMAMQIQEQEKPLYNKNFVNLGAFHTEMAFFRAIGKYIDSSGLVEILVQAEVLAGGSMNSFLDSKHFNRCKRLHPLTAAALQILHFEQYLSTTNVTLEAMDELLQTQIQNASNQTAYDANETIELPDVLSRIVNGYKEFCNQTLIGEKGKTAQFYYQYCELINLYHRFSRSIRTSNFELYVDSIFNMADIFFALNQPNYARWSLLYLSNLINLYTNNSSLVAEFRRGAFGIRRTAANFARSPVDLTLEQTINADASNQLADNLAADSISARQRWALSHSMRTKILTSIKQKIGLTKEDDTSHSFQRSKVKKDKKNLQSIIEAIKCTMNPFDDTIDKDTLFNISTGKAASKEVTDFLLNVKTAGSQQKLNFISECSSTPGRFDKSIKRNKICNFASQCMTKVLSTKDKNKKVLLKMERDVFGRLLAKSLNKKINLEFCLTFPLAPLPPALFACTGEMLKTSKSTLAKVLKSKTKMVEPTHINVEIIDGFYYLHIIGAAIAQTFDKIAESILIKICSTNATEIHLIFDRYLSPSIKDSERESRKEFDIPYKISGPQQTRPNFFLQSLKNYRFKELVQFLADYWQNDNLVTIIQNKKKILTVDHHCYSYQVQENSVKKTEETNYECHHEEADTRIIFHASKAEPGSRVLIKASDTDVLIILLGNMHKLIGSEIWLASSATKKSNNQTVDGINCTDLALELGIKLCQSLPAFHAFTGCILQQRENVADIFIGEKMKTVQEFTSSMYGIRNCTSVNDARHRIFLKNYSAKEDSELFKKKKKGFDSNSIPPCWISLTQKILRTIFVNSMWLNATDPICVKLQPENCEDIVEKTETESDDEEDSEVGDHSYMSDDSEPE</sequence>
<organism evidence="2 3">
    <name type="scientific">Pieris brassicae</name>
    <name type="common">White butterfly</name>
    <name type="synonym">Large white butterfly</name>
    <dbReference type="NCBI Taxonomy" id="7116"/>
    <lineage>
        <taxon>Eukaryota</taxon>
        <taxon>Metazoa</taxon>
        <taxon>Ecdysozoa</taxon>
        <taxon>Arthropoda</taxon>
        <taxon>Hexapoda</taxon>
        <taxon>Insecta</taxon>
        <taxon>Pterygota</taxon>
        <taxon>Neoptera</taxon>
        <taxon>Endopterygota</taxon>
        <taxon>Lepidoptera</taxon>
        <taxon>Glossata</taxon>
        <taxon>Ditrysia</taxon>
        <taxon>Papilionoidea</taxon>
        <taxon>Pieridae</taxon>
        <taxon>Pierinae</taxon>
        <taxon>Pieris</taxon>
    </lineage>
</organism>
<dbReference type="Proteomes" id="UP001152562">
    <property type="component" value="Unassembled WGS sequence"/>
</dbReference>
<name>A0A9P0SL29_PIEBR</name>